<proteinExistence type="predicted"/>
<feature type="transmembrane region" description="Helical" evidence="5">
    <location>
        <begin position="254"/>
        <end position="275"/>
    </location>
</feature>
<keyword evidence="8" id="KW-1185">Reference proteome</keyword>
<feature type="transmembrane region" description="Helical" evidence="5">
    <location>
        <begin position="385"/>
        <end position="415"/>
    </location>
</feature>
<evidence type="ECO:0000259" key="6">
    <source>
        <dbReference type="PROSITE" id="PS50801"/>
    </source>
</evidence>
<keyword evidence="4 5" id="KW-0472">Membrane</keyword>
<reference evidence="7 8" key="1">
    <citation type="journal article" date="2017" name="Arch. Microbiol.">
        <title>Mariprofundus micogutta sp. nov., a novel iron-oxidizing zetaproteobacterium isolated from a deep-sea hydrothermal field at the Bayonnaise knoll of the Izu-Ogasawara arc, and a description of Mariprofundales ord. nov. and Zetaproteobacteria classis nov.</title>
        <authorList>
            <person name="Makita H."/>
            <person name="Tanaka E."/>
            <person name="Mitsunobu S."/>
            <person name="Miyazaki M."/>
            <person name="Nunoura T."/>
            <person name="Uematsu K."/>
            <person name="Takaki Y."/>
            <person name="Nishi S."/>
            <person name="Shimamura S."/>
            <person name="Takai K."/>
        </authorList>
    </citation>
    <scope>NUCLEOTIDE SEQUENCE [LARGE SCALE GENOMIC DNA]</scope>
    <source>
        <strain evidence="7 8">ET2</strain>
    </source>
</reference>
<evidence type="ECO:0000313" key="7">
    <source>
        <dbReference type="EMBL" id="GAV20212.1"/>
    </source>
</evidence>
<accession>A0A1L8CMT3</accession>
<dbReference type="PANTHER" id="PTHR11814">
    <property type="entry name" value="SULFATE TRANSPORTER"/>
    <property type="match status" value="1"/>
</dbReference>
<dbReference type="NCBIfam" id="NF008660">
    <property type="entry name" value="PRK11660.1"/>
    <property type="match status" value="1"/>
</dbReference>
<evidence type="ECO:0000256" key="4">
    <source>
        <dbReference type="ARBA" id="ARBA00023136"/>
    </source>
</evidence>
<dbReference type="InterPro" id="IPR001902">
    <property type="entry name" value="SLC26A/SulP_fam"/>
</dbReference>
<dbReference type="GO" id="GO:0016020">
    <property type="term" value="C:membrane"/>
    <property type="evidence" value="ECO:0007669"/>
    <property type="project" value="UniProtKB-SubCell"/>
</dbReference>
<dbReference type="Proteomes" id="UP000231632">
    <property type="component" value="Unassembled WGS sequence"/>
</dbReference>
<dbReference type="InterPro" id="IPR002645">
    <property type="entry name" value="STAS_dom"/>
</dbReference>
<feature type="transmembrane region" description="Helical" evidence="5">
    <location>
        <begin position="178"/>
        <end position="196"/>
    </location>
</feature>
<comment type="subcellular location">
    <subcellularLocation>
        <location evidence="1">Membrane</location>
        <topology evidence="1">Multi-pass membrane protein</topology>
    </subcellularLocation>
</comment>
<evidence type="ECO:0000313" key="8">
    <source>
        <dbReference type="Proteomes" id="UP000231632"/>
    </source>
</evidence>
<dbReference type="SUPFAM" id="SSF52091">
    <property type="entry name" value="SpoIIaa-like"/>
    <property type="match status" value="1"/>
</dbReference>
<dbReference type="Pfam" id="PF00916">
    <property type="entry name" value="Sulfate_transp"/>
    <property type="match status" value="1"/>
</dbReference>
<protein>
    <submittedName>
        <fullName evidence="7">Sulfate permease, SulP family</fullName>
    </submittedName>
</protein>
<dbReference type="InterPro" id="IPR011547">
    <property type="entry name" value="SLC26A/SulP_dom"/>
</dbReference>
<dbReference type="PROSITE" id="PS50801">
    <property type="entry name" value="STAS"/>
    <property type="match status" value="1"/>
</dbReference>
<keyword evidence="2 5" id="KW-0812">Transmembrane</keyword>
<dbReference type="GO" id="GO:0055085">
    <property type="term" value="P:transmembrane transport"/>
    <property type="evidence" value="ECO:0007669"/>
    <property type="project" value="InterPro"/>
</dbReference>
<feature type="transmembrane region" description="Helical" evidence="5">
    <location>
        <begin position="153"/>
        <end position="171"/>
    </location>
</feature>
<dbReference type="AlphaFoldDB" id="A0A1L8CMT3"/>
<dbReference type="Pfam" id="PF01740">
    <property type="entry name" value="STAS"/>
    <property type="match status" value="1"/>
</dbReference>
<dbReference type="EMBL" id="BDFD01000008">
    <property type="protein sequence ID" value="GAV20212.1"/>
    <property type="molecule type" value="Genomic_DNA"/>
</dbReference>
<evidence type="ECO:0000256" key="5">
    <source>
        <dbReference type="SAM" id="Phobius"/>
    </source>
</evidence>
<keyword evidence="3 5" id="KW-1133">Transmembrane helix</keyword>
<dbReference type="Gene3D" id="3.30.750.24">
    <property type="entry name" value="STAS domain"/>
    <property type="match status" value="1"/>
</dbReference>
<feature type="transmembrane region" description="Helical" evidence="5">
    <location>
        <begin position="333"/>
        <end position="364"/>
    </location>
</feature>
<feature type="domain" description="STAS" evidence="6">
    <location>
        <begin position="432"/>
        <end position="542"/>
    </location>
</feature>
<evidence type="ECO:0000256" key="3">
    <source>
        <dbReference type="ARBA" id="ARBA00022989"/>
    </source>
</evidence>
<feature type="transmembrane region" description="Helical" evidence="5">
    <location>
        <begin position="61"/>
        <end position="94"/>
    </location>
</feature>
<dbReference type="InterPro" id="IPR036513">
    <property type="entry name" value="STAS_dom_sf"/>
</dbReference>
<comment type="caution">
    <text evidence="7">The sequence shown here is derived from an EMBL/GenBank/DDBJ whole genome shotgun (WGS) entry which is preliminary data.</text>
</comment>
<dbReference type="STRING" id="1921010.MMIC_P1176"/>
<dbReference type="CDD" id="cd07042">
    <property type="entry name" value="STAS_SulP_like_sulfate_transporter"/>
    <property type="match status" value="1"/>
</dbReference>
<organism evidence="7 8">
    <name type="scientific">Mariprofundus micogutta</name>
    <dbReference type="NCBI Taxonomy" id="1921010"/>
    <lineage>
        <taxon>Bacteria</taxon>
        <taxon>Pseudomonadati</taxon>
        <taxon>Pseudomonadota</taxon>
        <taxon>Candidatius Mariprofundia</taxon>
        <taxon>Mariprofundales</taxon>
        <taxon>Mariprofundaceae</taxon>
        <taxon>Mariprofundus</taxon>
    </lineage>
</organism>
<evidence type="ECO:0000256" key="2">
    <source>
        <dbReference type="ARBA" id="ARBA00022692"/>
    </source>
</evidence>
<evidence type="ECO:0000256" key="1">
    <source>
        <dbReference type="ARBA" id="ARBA00004141"/>
    </source>
</evidence>
<gene>
    <name evidence="7" type="ORF">MMIC_P1176</name>
</gene>
<feature type="transmembrane region" description="Helical" evidence="5">
    <location>
        <begin position="295"/>
        <end position="313"/>
    </location>
</feature>
<name>A0A1L8CMT3_9PROT</name>
<sequence length="553" mass="57883">MRANLMAGLTVGIVALPLSMALAIASGVPPQHGLYTAIVAGIVIALTGSSRLNISGPTAAFVVILLPIVHQFGLGGLLLSGFIAGVILVVMGLLRLGTLIELVPYPVTVGFTSGIAVVIATTQLKDFFGLSIESEGHSFVDKAVGIVSALPEFQWQELAIALLTLLTLLLWNRTGSRTPAHLAALTLGTVAAWLGSRMLDGVSVHTVASTFEYTMNGITAGGIPPIAPRFFWPWQQPGPDGAPIGLSWELFGQLAGPAIAIALLGAIESLLCAVVSDSMAGTRTDPNRELIGHGIGNMVVPFFGGIPATAAIARTATNFRSGATNPLASVIHALVILAAILLLAPLLGHIPMAAMAALLMVVAWNMSEARHFIHILKVAPRHDILVLLTCFSLTVLIDMEVAVAAGMALASVLFIKRMIELTGVNLINPGHEHADADVPEEIVIYDINGPMFFGAAQNALKTLVSIRSEVKVVVLDLSDVPMIDMTAMVAMQSIVNNLAARGVSLIFCGLTAEVRLKLKQSGMLSGASVSLKRNRGDSIDAAKVMLSGEKKEG</sequence>